<dbReference type="Proteomes" id="UP000683246">
    <property type="component" value="Chromosome"/>
</dbReference>
<name>A0A8J8MMU1_9FIRM</name>
<evidence type="ECO:0000313" key="1">
    <source>
        <dbReference type="EMBL" id="QUI24399.1"/>
    </source>
</evidence>
<evidence type="ECO:0000313" key="2">
    <source>
        <dbReference type="Proteomes" id="UP000683246"/>
    </source>
</evidence>
<keyword evidence="2" id="KW-1185">Reference proteome</keyword>
<proteinExistence type="predicted"/>
<dbReference type="KEGG" id="vpy:HZI73_19785"/>
<sequence>MLWILGIIVCLLLGVVIWFKLPYSPIQSELTTLLRHQLSQMTLQKGIFTIEDIAELPLPLQKYFKYCGYMGTPKMSNMKAYFHQADFVQASKKLKINYTIHISVDPPARIAFIDSSILGIPFQGIDKYLNGEGSMKGVIAKTFTLFNEQGGNMNQSGLITCLAESILMPNFFLQDYMHWETLDETHVKATIRYYGQSASGIFTFDHNGAILSFTTHDREYNDGQGNISKAKWSAILGTYKEVNGIKYPSSMKAIWHLDTEDLVYFDGGDLTVNYNISSS</sequence>
<reference evidence="1" key="1">
    <citation type="submission" date="2020-07" db="EMBL/GenBank/DDBJ databases">
        <title>Vallitalea pronyensis genome.</title>
        <authorList>
            <person name="Postec A."/>
        </authorList>
    </citation>
    <scope>NUCLEOTIDE SEQUENCE</scope>
    <source>
        <strain evidence="1">FatNI3</strain>
    </source>
</reference>
<gene>
    <name evidence="1" type="ORF">HZI73_19785</name>
</gene>
<dbReference type="Pfam" id="PF20181">
    <property type="entry name" value="DUF6544"/>
    <property type="match status" value="1"/>
</dbReference>
<protein>
    <submittedName>
        <fullName evidence="1">Uncharacterized protein</fullName>
    </submittedName>
</protein>
<organism evidence="1 2">
    <name type="scientific">Vallitalea pronyensis</name>
    <dbReference type="NCBI Taxonomy" id="1348613"/>
    <lineage>
        <taxon>Bacteria</taxon>
        <taxon>Bacillati</taxon>
        <taxon>Bacillota</taxon>
        <taxon>Clostridia</taxon>
        <taxon>Lachnospirales</taxon>
        <taxon>Vallitaleaceae</taxon>
        <taxon>Vallitalea</taxon>
    </lineage>
</organism>
<accession>A0A8J8MMU1</accession>
<dbReference type="InterPro" id="IPR046674">
    <property type="entry name" value="DUF6544"/>
</dbReference>
<dbReference type="EMBL" id="CP058649">
    <property type="protein sequence ID" value="QUI24399.1"/>
    <property type="molecule type" value="Genomic_DNA"/>
</dbReference>
<dbReference type="RefSeq" id="WP_212695094.1">
    <property type="nucleotide sequence ID" value="NZ_CP058649.1"/>
</dbReference>
<dbReference type="AlphaFoldDB" id="A0A8J8MMU1"/>